<evidence type="ECO:0000256" key="8">
    <source>
        <dbReference type="SAM" id="SignalP"/>
    </source>
</evidence>
<dbReference type="Gene3D" id="3.40.50.1820">
    <property type="entry name" value="alpha/beta hydrolase"/>
    <property type="match status" value="1"/>
</dbReference>
<dbReference type="SUPFAM" id="SSF53474">
    <property type="entry name" value="alpha/beta-Hydrolases"/>
    <property type="match status" value="1"/>
</dbReference>
<dbReference type="VEuPathDB" id="VectorBase:ADIR004862"/>
<dbReference type="PIRSF" id="PIRSF000862">
    <property type="entry name" value="Steryl_ester_lip"/>
    <property type="match status" value="1"/>
</dbReference>
<evidence type="ECO:0000256" key="5">
    <source>
        <dbReference type="ARBA" id="ARBA00023180"/>
    </source>
</evidence>
<dbReference type="EnsemblMetazoa" id="ADIR004862-RA">
    <property type="protein sequence ID" value="ADIR004862-PA"/>
    <property type="gene ID" value="ADIR004862"/>
</dbReference>
<keyword evidence="6" id="KW-0378">Hydrolase</keyword>
<keyword evidence="3 6" id="KW-0442">Lipid degradation</keyword>
<dbReference type="InterPro" id="IPR025483">
    <property type="entry name" value="Lipase_euk"/>
</dbReference>
<accession>A0A182NB36</accession>
<name>A0A182NB36_9DIPT</name>
<feature type="signal peptide" evidence="8">
    <location>
        <begin position="1"/>
        <end position="20"/>
    </location>
</feature>
<dbReference type="Proteomes" id="UP000075884">
    <property type="component" value="Unassembled WGS sequence"/>
</dbReference>
<feature type="domain" description="AB hydrolase-1" evidence="9">
    <location>
        <begin position="65"/>
        <end position="366"/>
    </location>
</feature>
<keyword evidence="4" id="KW-0443">Lipid metabolism</keyword>
<keyword evidence="5" id="KW-0325">Glycoprotein</keyword>
<reference evidence="11" key="1">
    <citation type="submission" date="2013-03" db="EMBL/GenBank/DDBJ databases">
        <title>The Genome Sequence of Anopheles dirus WRAIR2.</title>
        <authorList>
            <consortium name="The Broad Institute Genomics Platform"/>
            <person name="Neafsey D.E."/>
            <person name="Walton C."/>
            <person name="Walker B."/>
            <person name="Young S.K."/>
            <person name="Zeng Q."/>
            <person name="Gargeya S."/>
            <person name="Fitzgerald M."/>
            <person name="Haas B."/>
            <person name="Abouelleil A."/>
            <person name="Allen A.W."/>
            <person name="Alvarado L."/>
            <person name="Arachchi H.M."/>
            <person name="Berlin A.M."/>
            <person name="Chapman S.B."/>
            <person name="Gainer-Dewar J."/>
            <person name="Goldberg J."/>
            <person name="Griggs A."/>
            <person name="Gujja S."/>
            <person name="Hansen M."/>
            <person name="Howarth C."/>
            <person name="Imamovic A."/>
            <person name="Ireland A."/>
            <person name="Larimer J."/>
            <person name="McCowan C."/>
            <person name="Murphy C."/>
            <person name="Pearson M."/>
            <person name="Poon T.W."/>
            <person name="Priest M."/>
            <person name="Roberts A."/>
            <person name="Saif S."/>
            <person name="Shea T."/>
            <person name="Sisk P."/>
            <person name="Sykes S."/>
            <person name="Wortman J."/>
            <person name="Nusbaum C."/>
            <person name="Birren B."/>
        </authorList>
    </citation>
    <scope>NUCLEOTIDE SEQUENCE [LARGE SCALE GENOMIC DNA]</scope>
    <source>
        <strain evidence="11">WRAIR2</strain>
    </source>
</reference>
<evidence type="ECO:0000256" key="4">
    <source>
        <dbReference type="ARBA" id="ARBA00023098"/>
    </source>
</evidence>
<dbReference type="GO" id="GO:0016042">
    <property type="term" value="P:lipid catabolic process"/>
    <property type="evidence" value="ECO:0007669"/>
    <property type="project" value="UniProtKB-KW"/>
</dbReference>
<reference evidence="10" key="2">
    <citation type="submission" date="2020-05" db="UniProtKB">
        <authorList>
            <consortium name="EnsemblMetazoa"/>
        </authorList>
    </citation>
    <scope>IDENTIFICATION</scope>
    <source>
        <strain evidence="10">WRAIR2</strain>
    </source>
</reference>
<evidence type="ECO:0000313" key="10">
    <source>
        <dbReference type="EnsemblMetazoa" id="ADIR004862-PA"/>
    </source>
</evidence>
<feature type="active site" description="Charge relay system" evidence="7">
    <location>
        <position position="332"/>
    </location>
</feature>
<evidence type="ECO:0000256" key="2">
    <source>
        <dbReference type="ARBA" id="ARBA00022729"/>
    </source>
</evidence>
<keyword evidence="11" id="KW-1185">Reference proteome</keyword>
<dbReference type="Pfam" id="PF00561">
    <property type="entry name" value="Abhydrolase_1"/>
    <property type="match status" value="1"/>
</dbReference>
<evidence type="ECO:0000256" key="6">
    <source>
        <dbReference type="PIRNR" id="PIRNR000862"/>
    </source>
</evidence>
<organism evidence="10 11">
    <name type="scientific">Anopheles dirus</name>
    <dbReference type="NCBI Taxonomy" id="7168"/>
    <lineage>
        <taxon>Eukaryota</taxon>
        <taxon>Metazoa</taxon>
        <taxon>Ecdysozoa</taxon>
        <taxon>Arthropoda</taxon>
        <taxon>Hexapoda</taxon>
        <taxon>Insecta</taxon>
        <taxon>Pterygota</taxon>
        <taxon>Neoptera</taxon>
        <taxon>Endopterygota</taxon>
        <taxon>Diptera</taxon>
        <taxon>Nematocera</taxon>
        <taxon>Culicoidea</taxon>
        <taxon>Culicidae</taxon>
        <taxon>Anophelinae</taxon>
        <taxon>Anopheles</taxon>
    </lineage>
</organism>
<dbReference type="AlphaFoldDB" id="A0A182NB36"/>
<evidence type="ECO:0000256" key="1">
    <source>
        <dbReference type="ARBA" id="ARBA00010701"/>
    </source>
</evidence>
<evidence type="ECO:0000256" key="7">
    <source>
        <dbReference type="PIRSR" id="PIRSR000862-1"/>
    </source>
</evidence>
<sequence>MARAILLVTLALTSTSLVVGVKKPGEVLRHSIARHGYPVELHKVTTSDGYILSLVRIPGRSADKKPVLILHGLLSSSIDWTVQGPDRSLAFIAADEGHDVWLGNVRGNTFSKEHEKLSSKEREYWRFSFHEIGLYDLPAMVDYIRGNTSTDAIHYVAHSQGGAAFLVMASMRPAYNARFASVHLMAPAAYIHHATSPAVEFAARIDELELFAKLTRSYEIGGRGAGSSADLVYTGHKTGLVPTSLVLTNIWYLVGVHDSINRTVLGEILANTPAGCSVYQLLHYGQNYRAKAFQQYDHGAAGNIQRYASRVPPEYPLHNVTAPVVLYYSEGDNFVPPADVEELADQLPNVVHKHQIGARKWNHIDFLYHVAAHRLYRTIVASWRDQTVEEQNVE</sequence>
<comment type="similarity">
    <text evidence="1 6">Belongs to the AB hydrolase superfamily. Lipase family.</text>
</comment>
<evidence type="ECO:0000256" key="3">
    <source>
        <dbReference type="ARBA" id="ARBA00022963"/>
    </source>
</evidence>
<feature type="active site" description="Nucleophile" evidence="7">
    <location>
        <position position="159"/>
    </location>
</feature>
<proteinExistence type="inferred from homology"/>
<keyword evidence="2 8" id="KW-0732">Signal</keyword>
<protein>
    <recommendedName>
        <fullName evidence="6">Lipase</fullName>
    </recommendedName>
</protein>
<evidence type="ECO:0000313" key="11">
    <source>
        <dbReference type="Proteomes" id="UP000075884"/>
    </source>
</evidence>
<feature type="active site" description="Charge relay system" evidence="7">
    <location>
        <position position="363"/>
    </location>
</feature>
<dbReference type="GO" id="GO:0016788">
    <property type="term" value="F:hydrolase activity, acting on ester bonds"/>
    <property type="evidence" value="ECO:0007669"/>
    <property type="project" value="InterPro"/>
</dbReference>
<evidence type="ECO:0000259" key="9">
    <source>
        <dbReference type="Pfam" id="PF00561"/>
    </source>
</evidence>
<feature type="chain" id="PRO_5008129615" description="Lipase" evidence="8">
    <location>
        <begin position="21"/>
        <end position="394"/>
    </location>
</feature>
<dbReference type="PANTHER" id="PTHR11005">
    <property type="entry name" value="LYSOSOMAL ACID LIPASE-RELATED"/>
    <property type="match status" value="1"/>
</dbReference>
<dbReference type="FunFam" id="3.40.50.1820:FF:000179">
    <property type="entry name" value="Lipase"/>
    <property type="match status" value="1"/>
</dbReference>
<dbReference type="InterPro" id="IPR029058">
    <property type="entry name" value="AB_hydrolase_fold"/>
</dbReference>
<dbReference type="InterPro" id="IPR000073">
    <property type="entry name" value="AB_hydrolase_1"/>
</dbReference>
<dbReference type="STRING" id="7168.A0A182NB36"/>